<dbReference type="InterPro" id="IPR014124">
    <property type="entry name" value="Pept_S26A_Sod_Ni_maturase"/>
</dbReference>
<keyword evidence="3" id="KW-0378">Hydrolase</keyword>
<dbReference type="GO" id="GO:0004252">
    <property type="term" value="F:serine-type endopeptidase activity"/>
    <property type="evidence" value="ECO:0007669"/>
    <property type="project" value="InterPro"/>
</dbReference>
<dbReference type="Gene3D" id="2.10.109.10">
    <property type="entry name" value="Umud Fragment, subunit A"/>
    <property type="match status" value="1"/>
</dbReference>
<gene>
    <name evidence="6" type="primary">sodX</name>
    <name evidence="6" type="ORF">F4148_20480</name>
</gene>
<dbReference type="NCBIfam" id="TIGR02754">
    <property type="entry name" value="sod_Ni_protease"/>
    <property type="match status" value="1"/>
</dbReference>
<dbReference type="PROSITE" id="PS00501">
    <property type="entry name" value="SPASE_I_1"/>
    <property type="match status" value="1"/>
</dbReference>
<evidence type="ECO:0000256" key="2">
    <source>
        <dbReference type="ARBA" id="ARBA00022670"/>
    </source>
</evidence>
<evidence type="ECO:0000256" key="1">
    <source>
        <dbReference type="ARBA" id="ARBA00004370"/>
    </source>
</evidence>
<dbReference type="CDD" id="cd06530">
    <property type="entry name" value="S26_SPase_I"/>
    <property type="match status" value="1"/>
</dbReference>
<evidence type="ECO:0000259" key="5">
    <source>
        <dbReference type="Pfam" id="PF10502"/>
    </source>
</evidence>
<keyword evidence="4" id="KW-0472">Membrane</keyword>
<evidence type="ECO:0000256" key="3">
    <source>
        <dbReference type="ARBA" id="ARBA00022801"/>
    </source>
</evidence>
<dbReference type="GO" id="GO:0016020">
    <property type="term" value="C:membrane"/>
    <property type="evidence" value="ECO:0007669"/>
    <property type="project" value="UniProtKB-SubCell"/>
</dbReference>
<dbReference type="AlphaFoldDB" id="A0A6B1G9I9"/>
<dbReference type="InterPro" id="IPR019533">
    <property type="entry name" value="Peptidase_S26"/>
</dbReference>
<dbReference type="PANTHER" id="PTHR12383">
    <property type="entry name" value="PROTEASE FAMILY S26 MITOCHONDRIAL INNER MEMBRANE PROTEASE-RELATED"/>
    <property type="match status" value="1"/>
</dbReference>
<dbReference type="GO" id="GO:0006465">
    <property type="term" value="P:signal peptide processing"/>
    <property type="evidence" value="ECO:0007669"/>
    <property type="project" value="InterPro"/>
</dbReference>
<organism evidence="6">
    <name type="scientific">Caldilineaceae bacterium SB0675_bin_29</name>
    <dbReference type="NCBI Taxonomy" id="2605266"/>
    <lineage>
        <taxon>Bacteria</taxon>
        <taxon>Bacillati</taxon>
        <taxon>Chloroflexota</taxon>
        <taxon>Caldilineae</taxon>
        <taxon>Caldilineales</taxon>
        <taxon>Caldilineaceae</taxon>
    </lineage>
</organism>
<dbReference type="InterPro" id="IPR036286">
    <property type="entry name" value="LexA/Signal_pep-like_sf"/>
</dbReference>
<sequence length="125" mass="13843">MKSDVPRSGWREMALWLIRRRRLFRVTGNSMTPTLTAGAVVMLDPQAYRQQMPQEQEIVVARHPRQDGLQIVKRVAAVIEGPTESGHPRALLILASDNAAAGSDSRTFGPVELDLVMGKVVSRLL</sequence>
<protein>
    <submittedName>
        <fullName evidence="6">Nickel-type superoxide dismutase maturation protease</fullName>
    </submittedName>
</protein>
<dbReference type="Pfam" id="PF10502">
    <property type="entry name" value="Peptidase_S26"/>
    <property type="match status" value="1"/>
</dbReference>
<comment type="subcellular location">
    <subcellularLocation>
        <location evidence="1">Membrane</location>
    </subcellularLocation>
</comment>
<dbReference type="InterPro" id="IPR019756">
    <property type="entry name" value="Pept_S26A_signal_pept_1_Ser-AS"/>
</dbReference>
<reference evidence="6" key="1">
    <citation type="submission" date="2019-09" db="EMBL/GenBank/DDBJ databases">
        <title>Characterisation of the sponge microbiome using genome-centric metagenomics.</title>
        <authorList>
            <person name="Engelberts J.P."/>
            <person name="Robbins S.J."/>
            <person name="De Goeij J.M."/>
            <person name="Aranda M."/>
            <person name="Bell S.C."/>
            <person name="Webster N.S."/>
        </authorList>
    </citation>
    <scope>NUCLEOTIDE SEQUENCE</scope>
    <source>
        <strain evidence="6">SB0675_bin_29</strain>
    </source>
</reference>
<accession>A0A6B1G9I9</accession>
<dbReference type="InterPro" id="IPR052064">
    <property type="entry name" value="Mito_IMP1_subunit"/>
</dbReference>
<dbReference type="PANTHER" id="PTHR12383:SF16">
    <property type="entry name" value="MITOCHONDRIAL INNER MEMBRANE PROTEASE SUBUNIT 1"/>
    <property type="match status" value="1"/>
</dbReference>
<dbReference type="SUPFAM" id="SSF51306">
    <property type="entry name" value="LexA/Signal peptidase"/>
    <property type="match status" value="1"/>
</dbReference>
<feature type="domain" description="Peptidase S26" evidence="5">
    <location>
        <begin position="24"/>
        <end position="78"/>
    </location>
</feature>
<name>A0A6B1G9I9_9CHLR</name>
<proteinExistence type="predicted"/>
<comment type="caution">
    <text evidence="6">The sequence shown here is derived from an EMBL/GenBank/DDBJ whole genome shotgun (WGS) entry which is preliminary data.</text>
</comment>
<evidence type="ECO:0000256" key="4">
    <source>
        <dbReference type="ARBA" id="ARBA00023136"/>
    </source>
</evidence>
<keyword evidence="2 6" id="KW-0645">Protease</keyword>
<evidence type="ECO:0000313" key="6">
    <source>
        <dbReference type="EMBL" id="MYH64016.1"/>
    </source>
</evidence>
<dbReference type="EMBL" id="VYDA01000727">
    <property type="protein sequence ID" value="MYH64016.1"/>
    <property type="molecule type" value="Genomic_DNA"/>
</dbReference>